<evidence type="ECO:0000259" key="4">
    <source>
        <dbReference type="PROSITE" id="PS50072"/>
    </source>
</evidence>
<protein>
    <recommendedName>
        <fullName evidence="1">peptidylprolyl isomerase</fullName>
        <ecNumber evidence="1">5.2.1.8</ecNumber>
    </recommendedName>
</protein>
<dbReference type="PRINTS" id="PR00313">
    <property type="entry name" value="CABNDNGRPT"/>
</dbReference>
<sequence>MTENLPQISGLATVLMVIDNQIATIEINGFNAPITGGNFVDLVERNFYDGVRFHRIENGQQFSLVQGGDPFSRNPDIPLELLGSGDFVDPITNEFRFIPLEIKPLGLGQPIIYNQIVSTPVELPNVAGAIGMARTEILNSASSQFYVPLNDIPVLDGGYAVFGNVIDGLEVIRALDLGDTITAARVTQGIIPSRISKIITDTSLLNNFINIVNRANIPLPIDFFEVLTEGDDIFEISTELSQQVFGVLGLEGNDEIIGSIINDVINGNQGDDILNGRDSSDYLRGGKGLDLLFGGLDNDILNGNLDNDTLLGEQGDDFLRGGKNNDILTGGEGNDILIGDAGTDNLLGEAGADTFVLAVINNEEDNADTIEDFNFLEGDKIGVSEQISALSFTQEGNNTVIEIATEEGENNIILGTVNNSVAEEVRSATFLFDFTTISLPDSLPFGDAALRVG</sequence>
<dbReference type="eggNOG" id="COG2931">
    <property type="taxonomic scope" value="Bacteria"/>
</dbReference>
<name>Q111D1_TRIEI</name>
<dbReference type="GO" id="GO:0003755">
    <property type="term" value="F:peptidyl-prolyl cis-trans isomerase activity"/>
    <property type="evidence" value="ECO:0007669"/>
    <property type="project" value="UniProtKB-KW"/>
</dbReference>
<reference evidence="5" key="1">
    <citation type="submission" date="2006-06" db="EMBL/GenBank/DDBJ databases">
        <title>Complete sequence of Trichodesmium erythraeum IMS101.</title>
        <authorList>
            <consortium name="US DOE Joint Genome Institute"/>
            <person name="Copeland A."/>
            <person name="Lucas S."/>
            <person name="Lapidus A."/>
            <person name="Barry K."/>
            <person name="Detter J.C."/>
            <person name="Glavina del Rio T."/>
            <person name="Hammon N."/>
            <person name="Israni S."/>
            <person name="Dalin E."/>
            <person name="Tice H."/>
            <person name="Pitluck S."/>
            <person name="Kiss H."/>
            <person name="Munk A.C."/>
            <person name="Brettin T."/>
            <person name="Bruce D."/>
            <person name="Han C."/>
            <person name="Tapia R."/>
            <person name="Gilna P."/>
            <person name="Schmutz J."/>
            <person name="Larimer F."/>
            <person name="Land M."/>
            <person name="Hauser L."/>
            <person name="Kyrpides N."/>
            <person name="Kim E."/>
            <person name="Richardson P."/>
        </authorList>
    </citation>
    <scope>NUCLEOTIDE SEQUENCE [LARGE SCALE GENOMIC DNA]</scope>
    <source>
        <strain evidence="5">IMS101</strain>
    </source>
</reference>
<dbReference type="InterPro" id="IPR044665">
    <property type="entry name" value="E_coli_cyclophilin_A-like"/>
</dbReference>
<dbReference type="HOGENOM" id="CLU_615140_0_0_3"/>
<dbReference type="Gene3D" id="2.40.100.10">
    <property type="entry name" value="Cyclophilin-like"/>
    <property type="match status" value="1"/>
</dbReference>
<dbReference type="SUPFAM" id="SSF50891">
    <property type="entry name" value="Cyclophilin-like"/>
    <property type="match status" value="1"/>
</dbReference>
<dbReference type="SUPFAM" id="SSF51120">
    <property type="entry name" value="beta-Roll"/>
    <property type="match status" value="2"/>
</dbReference>
<keyword evidence="2" id="KW-0697">Rotamase</keyword>
<proteinExistence type="predicted"/>
<dbReference type="AlphaFoldDB" id="Q111D1"/>
<dbReference type="EC" id="5.2.1.8" evidence="1"/>
<dbReference type="GO" id="GO:0005509">
    <property type="term" value="F:calcium ion binding"/>
    <property type="evidence" value="ECO:0007669"/>
    <property type="project" value="InterPro"/>
</dbReference>
<evidence type="ECO:0000313" key="5">
    <source>
        <dbReference type="EMBL" id="ABG51893.1"/>
    </source>
</evidence>
<dbReference type="Pfam" id="PF00160">
    <property type="entry name" value="Pro_isomerase"/>
    <property type="match status" value="1"/>
</dbReference>
<feature type="domain" description="PPIase cyclophilin-type" evidence="4">
    <location>
        <begin position="24"/>
        <end position="197"/>
    </location>
</feature>
<accession>Q111D1</accession>
<dbReference type="InterPro" id="IPR011049">
    <property type="entry name" value="Serralysin-like_metalloprot_C"/>
</dbReference>
<dbReference type="CDD" id="cd01924">
    <property type="entry name" value="cyclophilin_TLP40_like"/>
    <property type="match status" value="1"/>
</dbReference>
<dbReference type="InterPro" id="IPR002130">
    <property type="entry name" value="Cyclophilin-type_PPIase_dom"/>
</dbReference>
<dbReference type="PANTHER" id="PTHR43246">
    <property type="entry name" value="PEPTIDYL-PROLYL CIS-TRANS ISOMERASE CYP38, CHLOROPLASTIC"/>
    <property type="match status" value="1"/>
</dbReference>
<dbReference type="OrthoDB" id="9796864at2"/>
<dbReference type="KEGG" id="ter:Tery_2704"/>
<dbReference type="EMBL" id="CP000393">
    <property type="protein sequence ID" value="ABG51893.1"/>
    <property type="molecule type" value="Genomic_DNA"/>
</dbReference>
<dbReference type="InterPro" id="IPR029000">
    <property type="entry name" value="Cyclophilin-like_dom_sf"/>
</dbReference>
<dbReference type="eggNOG" id="COG0652">
    <property type="taxonomic scope" value="Bacteria"/>
</dbReference>
<evidence type="ECO:0000256" key="2">
    <source>
        <dbReference type="ARBA" id="ARBA00023110"/>
    </source>
</evidence>
<dbReference type="RefSeq" id="WP_011612255.1">
    <property type="nucleotide sequence ID" value="NC_008312.1"/>
</dbReference>
<organism evidence="5">
    <name type="scientific">Trichodesmium erythraeum (strain IMS101)</name>
    <dbReference type="NCBI Taxonomy" id="203124"/>
    <lineage>
        <taxon>Bacteria</taxon>
        <taxon>Bacillati</taxon>
        <taxon>Cyanobacteriota</taxon>
        <taxon>Cyanophyceae</taxon>
        <taxon>Oscillatoriophycideae</taxon>
        <taxon>Oscillatoriales</taxon>
        <taxon>Microcoleaceae</taxon>
        <taxon>Trichodesmium</taxon>
    </lineage>
</organism>
<dbReference type="InterPro" id="IPR001343">
    <property type="entry name" value="Hemolysn_Ca-bd"/>
</dbReference>
<evidence type="ECO:0000256" key="3">
    <source>
        <dbReference type="ARBA" id="ARBA00023235"/>
    </source>
</evidence>
<keyword evidence="3 5" id="KW-0413">Isomerase</keyword>
<dbReference type="STRING" id="203124.Tery_2704"/>
<evidence type="ECO:0000256" key="1">
    <source>
        <dbReference type="ARBA" id="ARBA00013194"/>
    </source>
</evidence>
<gene>
    <name evidence="5" type="ordered locus">Tery_2704</name>
</gene>
<dbReference type="Gene3D" id="2.150.10.10">
    <property type="entry name" value="Serralysin-like metalloprotease, C-terminal"/>
    <property type="match status" value="2"/>
</dbReference>
<dbReference type="Pfam" id="PF00353">
    <property type="entry name" value="HemolysinCabind"/>
    <property type="match status" value="2"/>
</dbReference>
<dbReference type="PROSITE" id="PS50072">
    <property type="entry name" value="CSA_PPIASE_2"/>
    <property type="match status" value="1"/>
</dbReference>